<gene>
    <name evidence="3" type="ORF">BSZ36_10835</name>
</gene>
<evidence type="ECO:0000313" key="4">
    <source>
        <dbReference type="Proteomes" id="UP000216446"/>
    </source>
</evidence>
<organism evidence="3 4">
    <name type="scientific">Rubricoccus marinus</name>
    <dbReference type="NCBI Taxonomy" id="716817"/>
    <lineage>
        <taxon>Bacteria</taxon>
        <taxon>Pseudomonadati</taxon>
        <taxon>Rhodothermota</taxon>
        <taxon>Rhodothermia</taxon>
        <taxon>Rhodothermales</taxon>
        <taxon>Rubricoccaceae</taxon>
        <taxon>Rubricoccus</taxon>
    </lineage>
</organism>
<dbReference type="InterPro" id="IPR029044">
    <property type="entry name" value="Nucleotide-diphossugar_trans"/>
</dbReference>
<dbReference type="EMBL" id="MQWB01000001">
    <property type="protein sequence ID" value="OZC03432.1"/>
    <property type="molecule type" value="Genomic_DNA"/>
</dbReference>
<dbReference type="InterPro" id="IPR000644">
    <property type="entry name" value="CBS_dom"/>
</dbReference>
<feature type="domain" description="CBS" evidence="2">
    <location>
        <begin position="65"/>
        <end position="122"/>
    </location>
</feature>
<evidence type="ECO:0000256" key="1">
    <source>
        <dbReference type="PROSITE-ProRule" id="PRU00703"/>
    </source>
</evidence>
<dbReference type="RefSeq" id="WP_094548785.1">
    <property type="nucleotide sequence ID" value="NZ_MQWB01000001.1"/>
</dbReference>
<dbReference type="InterPro" id="IPR050486">
    <property type="entry name" value="Mannose-1P_guanyltransferase"/>
</dbReference>
<dbReference type="CDD" id="cd04607">
    <property type="entry name" value="CBS_pair_NTP_transferase_assoc"/>
    <property type="match status" value="1"/>
</dbReference>
<dbReference type="Pfam" id="PF00483">
    <property type="entry name" value="NTP_transferase"/>
    <property type="match status" value="1"/>
</dbReference>
<dbReference type="InterPro" id="IPR005835">
    <property type="entry name" value="NTP_transferase_dom"/>
</dbReference>
<evidence type="ECO:0000259" key="2">
    <source>
        <dbReference type="PROSITE" id="PS51371"/>
    </source>
</evidence>
<comment type="caution">
    <text evidence="3">The sequence shown here is derived from an EMBL/GenBank/DDBJ whole genome shotgun (WGS) entry which is preliminary data.</text>
</comment>
<name>A0A259U0A2_9BACT</name>
<dbReference type="InterPro" id="IPR046342">
    <property type="entry name" value="CBS_dom_sf"/>
</dbReference>
<accession>A0A259U0A2</accession>
<protein>
    <submittedName>
        <fullName evidence="3">Alcohol dehydrogenase</fullName>
    </submittedName>
</protein>
<feature type="domain" description="CBS" evidence="2">
    <location>
        <begin position="1"/>
        <end position="58"/>
    </location>
</feature>
<keyword evidence="1" id="KW-0129">CBS domain</keyword>
<dbReference type="InParanoid" id="A0A259U0A2"/>
<dbReference type="PANTHER" id="PTHR22572">
    <property type="entry name" value="SUGAR-1-PHOSPHATE GUANYL TRANSFERASE"/>
    <property type="match status" value="1"/>
</dbReference>
<dbReference type="Proteomes" id="UP000216446">
    <property type="component" value="Unassembled WGS sequence"/>
</dbReference>
<evidence type="ECO:0000313" key="3">
    <source>
        <dbReference type="EMBL" id="OZC03432.1"/>
    </source>
</evidence>
<reference evidence="3 4" key="1">
    <citation type="submission" date="2016-11" db="EMBL/GenBank/DDBJ databases">
        <title>Study of marine rhodopsin-containing bacteria.</title>
        <authorList>
            <person name="Yoshizawa S."/>
            <person name="Kumagai Y."/>
            <person name="Kogure K."/>
        </authorList>
    </citation>
    <scope>NUCLEOTIDE SEQUENCE [LARGE SCALE GENOMIC DNA]</scope>
    <source>
        <strain evidence="3 4">SG-29</strain>
    </source>
</reference>
<sequence length="349" mass="38828">MRDWKQTLISPKATVREAVRVIDAAALQIALVVDDEGRLLGTVTDGDVRRAILSGVSLDDDVAGATNQNPTTAKESDDPDALLALMRRKRLHQIPRVDLRGRVVGLEVLDDLLSPEPKPNAVVLMAGGLGTRLRPLTNDTPKPLLRVGPKPILQTILEAFASHGFSRFYLSVNYLAEQVEEHFGDGSQWGVQIEYLREKQRLGTAGALSLLPETPEAPFFVMNGDLLTRLNFAQLLDFHTQNGAAATMCVREYEMQVPYGVIDIEEHSIVDIREKPTERYLVNGGVYVLDPSALSLIPTGERFDMPDLFTQLISEQRSVAAFPIREYWMDIGQPEDFHRANGHFDEVFA</sequence>
<dbReference type="AlphaFoldDB" id="A0A259U0A2"/>
<dbReference type="Gene3D" id="3.10.580.10">
    <property type="entry name" value="CBS-domain"/>
    <property type="match status" value="1"/>
</dbReference>
<dbReference type="SMART" id="SM00116">
    <property type="entry name" value="CBS"/>
    <property type="match status" value="2"/>
</dbReference>
<dbReference type="Gene3D" id="3.90.550.10">
    <property type="entry name" value="Spore Coat Polysaccharide Biosynthesis Protein SpsA, Chain A"/>
    <property type="match status" value="1"/>
</dbReference>
<dbReference type="PROSITE" id="PS51371">
    <property type="entry name" value="CBS"/>
    <property type="match status" value="2"/>
</dbReference>
<dbReference type="SUPFAM" id="SSF53448">
    <property type="entry name" value="Nucleotide-diphospho-sugar transferases"/>
    <property type="match status" value="1"/>
</dbReference>
<dbReference type="Pfam" id="PF00571">
    <property type="entry name" value="CBS"/>
    <property type="match status" value="2"/>
</dbReference>
<dbReference type="CDD" id="cd06426">
    <property type="entry name" value="NTP_transferase_like_2"/>
    <property type="match status" value="1"/>
</dbReference>
<proteinExistence type="predicted"/>
<dbReference type="SUPFAM" id="SSF54631">
    <property type="entry name" value="CBS-domain pair"/>
    <property type="match status" value="1"/>
</dbReference>
<dbReference type="OrthoDB" id="9813880at2"/>
<keyword evidence="4" id="KW-1185">Reference proteome</keyword>